<evidence type="ECO:0000313" key="13">
    <source>
        <dbReference type="Proteomes" id="UP000077266"/>
    </source>
</evidence>
<evidence type="ECO:0000313" key="12">
    <source>
        <dbReference type="EMBL" id="KZV90433.1"/>
    </source>
</evidence>
<dbReference type="GO" id="GO:0051301">
    <property type="term" value="P:cell division"/>
    <property type="evidence" value="ECO:0007669"/>
    <property type="project" value="UniProtKB-UniRule"/>
</dbReference>
<feature type="coiled-coil region" evidence="11">
    <location>
        <begin position="95"/>
        <end position="122"/>
    </location>
</feature>
<dbReference type="EMBL" id="KV426049">
    <property type="protein sequence ID" value="KZV90433.1"/>
    <property type="molecule type" value="Genomic_DNA"/>
</dbReference>
<evidence type="ECO:0000256" key="11">
    <source>
        <dbReference type="SAM" id="Coils"/>
    </source>
</evidence>
<dbReference type="GO" id="GO:0007059">
    <property type="term" value="P:chromosome segregation"/>
    <property type="evidence" value="ECO:0007669"/>
    <property type="project" value="TreeGrafter"/>
</dbReference>
<keyword evidence="4 10" id="KW-0498">Mitosis</keyword>
<dbReference type="Proteomes" id="UP000077266">
    <property type="component" value="Unassembled WGS sequence"/>
</dbReference>
<evidence type="ECO:0000256" key="10">
    <source>
        <dbReference type="RuleBase" id="RU368011"/>
    </source>
</evidence>
<organism evidence="12 13">
    <name type="scientific">Exidia glandulosa HHB12029</name>
    <dbReference type="NCBI Taxonomy" id="1314781"/>
    <lineage>
        <taxon>Eukaryota</taxon>
        <taxon>Fungi</taxon>
        <taxon>Dikarya</taxon>
        <taxon>Basidiomycota</taxon>
        <taxon>Agaricomycotina</taxon>
        <taxon>Agaricomycetes</taxon>
        <taxon>Auriculariales</taxon>
        <taxon>Exidiaceae</taxon>
        <taxon>Exidia</taxon>
    </lineage>
</organism>
<comment type="subcellular location">
    <subcellularLocation>
        <location evidence="10">Nucleus</location>
    </subcellularLocation>
    <subcellularLocation>
        <location evidence="10">Chromosome</location>
        <location evidence="10">Centromere</location>
        <location evidence="10">Kinetochore</location>
    </subcellularLocation>
</comment>
<dbReference type="GO" id="GO:0008017">
    <property type="term" value="F:microtubule binding"/>
    <property type="evidence" value="ECO:0007669"/>
    <property type="project" value="TreeGrafter"/>
</dbReference>
<comment type="similarity">
    <text evidence="1 10">Belongs to the SPC24 family.</text>
</comment>
<evidence type="ECO:0000256" key="2">
    <source>
        <dbReference type="ARBA" id="ARBA00022454"/>
    </source>
</evidence>
<dbReference type="CDD" id="cd11565">
    <property type="entry name" value="RWD_Spc24"/>
    <property type="match status" value="1"/>
</dbReference>
<dbReference type="OrthoDB" id="3344830at2759"/>
<protein>
    <recommendedName>
        <fullName evidence="10">Kinetochore protein Spc24</fullName>
    </recommendedName>
</protein>
<dbReference type="PANTHER" id="PTHR22142:SF2">
    <property type="entry name" value="KINETOCHORE PROTEIN SPC24"/>
    <property type="match status" value="1"/>
</dbReference>
<keyword evidence="9 10" id="KW-0137">Centromere</keyword>
<sequence>MSWTDVLHTISQMTPDVDPTEDYMTLKRTDELMRNRAATREKEIESVRSNLRNLARQFESAKVAATRPKGVPSETEHEARRIELEASKMAVAKSINDAEDLLSAREAEIMELNDEEKALNRTDATAEHELDSSTLKLELIRGMGFEPITDKDGRVKKVLVRSLLSNEIHSVSLDDGKSDEEHTQLLWQYATTQ</sequence>
<evidence type="ECO:0000256" key="1">
    <source>
        <dbReference type="ARBA" id="ARBA00007804"/>
    </source>
</evidence>
<feature type="coiled-coil region" evidence="11">
    <location>
        <begin position="37"/>
        <end position="64"/>
    </location>
</feature>
<dbReference type="GO" id="GO:0005634">
    <property type="term" value="C:nucleus"/>
    <property type="evidence" value="ECO:0007669"/>
    <property type="project" value="UniProtKB-SubCell"/>
</dbReference>
<dbReference type="GO" id="GO:0031262">
    <property type="term" value="C:Ndc80 complex"/>
    <property type="evidence" value="ECO:0007669"/>
    <property type="project" value="TreeGrafter"/>
</dbReference>
<proteinExistence type="inferred from homology"/>
<dbReference type="InParanoid" id="A0A165GF84"/>
<evidence type="ECO:0000256" key="8">
    <source>
        <dbReference type="ARBA" id="ARBA00023306"/>
    </source>
</evidence>
<evidence type="ECO:0000256" key="3">
    <source>
        <dbReference type="ARBA" id="ARBA00022618"/>
    </source>
</evidence>
<keyword evidence="8 10" id="KW-0131">Cell cycle</keyword>
<dbReference type="InterPro" id="IPR013252">
    <property type="entry name" value="Ndc80_Spc24"/>
</dbReference>
<reference evidence="12 13" key="1">
    <citation type="journal article" date="2016" name="Mol. Biol. Evol.">
        <title>Comparative Genomics of Early-Diverging Mushroom-Forming Fungi Provides Insights into the Origins of Lignocellulose Decay Capabilities.</title>
        <authorList>
            <person name="Nagy L.G."/>
            <person name="Riley R."/>
            <person name="Tritt A."/>
            <person name="Adam C."/>
            <person name="Daum C."/>
            <person name="Floudas D."/>
            <person name="Sun H."/>
            <person name="Yadav J.S."/>
            <person name="Pangilinan J."/>
            <person name="Larsson K.H."/>
            <person name="Matsuura K."/>
            <person name="Barry K."/>
            <person name="Labutti K."/>
            <person name="Kuo R."/>
            <person name="Ohm R.A."/>
            <person name="Bhattacharya S.S."/>
            <person name="Shirouzu T."/>
            <person name="Yoshinaga Y."/>
            <person name="Martin F.M."/>
            <person name="Grigoriev I.V."/>
            <person name="Hibbett D.S."/>
        </authorList>
    </citation>
    <scope>NUCLEOTIDE SEQUENCE [LARGE SCALE GENOMIC DNA]</scope>
    <source>
        <strain evidence="12 13">HHB12029</strain>
    </source>
</reference>
<evidence type="ECO:0000256" key="4">
    <source>
        <dbReference type="ARBA" id="ARBA00022776"/>
    </source>
</evidence>
<evidence type="ECO:0000256" key="5">
    <source>
        <dbReference type="ARBA" id="ARBA00022838"/>
    </source>
</evidence>
<keyword evidence="2 10" id="KW-0158">Chromosome</keyword>
<gene>
    <name evidence="12" type="ORF">EXIGLDRAFT_750658</name>
</gene>
<name>A0A165GF84_EXIGL</name>
<keyword evidence="3 10" id="KW-0132">Cell division</keyword>
<evidence type="ECO:0000256" key="6">
    <source>
        <dbReference type="ARBA" id="ARBA00023054"/>
    </source>
</evidence>
<comment type="function">
    <text evidence="10">Acts as a component of the essential kinetochore-associated NDC80 complex, which is required for chromosome segregation and spindle checkpoint activity.</text>
</comment>
<dbReference type="AlphaFoldDB" id="A0A165GF84"/>
<dbReference type="Pfam" id="PF08286">
    <property type="entry name" value="Spc24"/>
    <property type="match status" value="1"/>
</dbReference>
<evidence type="ECO:0000256" key="9">
    <source>
        <dbReference type="ARBA" id="ARBA00023328"/>
    </source>
</evidence>
<evidence type="ECO:0000256" key="7">
    <source>
        <dbReference type="ARBA" id="ARBA00023242"/>
    </source>
</evidence>
<dbReference type="STRING" id="1314781.A0A165GF84"/>
<keyword evidence="13" id="KW-1185">Reference proteome</keyword>
<dbReference type="PANTHER" id="PTHR22142">
    <property type="match status" value="1"/>
</dbReference>
<accession>A0A165GF84</accession>
<keyword evidence="6 11" id="KW-0175">Coiled coil</keyword>
<keyword evidence="7 10" id="KW-0539">Nucleus</keyword>
<comment type="subunit">
    <text evidence="10">Component of the NDC80 complex.</text>
</comment>
<keyword evidence="5 10" id="KW-0995">Kinetochore</keyword>